<name>A0A2Z3H2W6_9BACT</name>
<organism evidence="1 2">
    <name type="scientific">Gemmata obscuriglobus</name>
    <dbReference type="NCBI Taxonomy" id="114"/>
    <lineage>
        <taxon>Bacteria</taxon>
        <taxon>Pseudomonadati</taxon>
        <taxon>Planctomycetota</taxon>
        <taxon>Planctomycetia</taxon>
        <taxon>Gemmatales</taxon>
        <taxon>Gemmataceae</taxon>
        <taxon>Gemmata</taxon>
    </lineage>
</organism>
<dbReference type="KEGG" id="gog:C1280_02300"/>
<dbReference type="OrthoDB" id="127333at2"/>
<dbReference type="Proteomes" id="UP000245802">
    <property type="component" value="Chromosome"/>
</dbReference>
<dbReference type="SUPFAM" id="SSF53649">
    <property type="entry name" value="Alkaline phosphatase-like"/>
    <property type="match status" value="1"/>
</dbReference>
<evidence type="ECO:0000313" key="1">
    <source>
        <dbReference type="EMBL" id="AWM35954.1"/>
    </source>
</evidence>
<proteinExistence type="predicted"/>
<evidence type="ECO:0000313" key="2">
    <source>
        <dbReference type="Proteomes" id="UP000245802"/>
    </source>
</evidence>
<dbReference type="PROSITE" id="PS51257">
    <property type="entry name" value="PROKAR_LIPOPROTEIN"/>
    <property type="match status" value="1"/>
</dbReference>
<dbReference type="PANTHER" id="PTHR43737:SF1">
    <property type="entry name" value="DUF1501 DOMAIN-CONTAINING PROTEIN"/>
    <property type="match status" value="1"/>
</dbReference>
<dbReference type="AlphaFoldDB" id="A0A2Z3H2W6"/>
<dbReference type="EMBL" id="CP025958">
    <property type="protein sequence ID" value="AWM35954.1"/>
    <property type="molecule type" value="Genomic_DNA"/>
</dbReference>
<gene>
    <name evidence="1" type="ORF">C1280_02300</name>
</gene>
<accession>A0A2Z3H2W6</accession>
<dbReference type="InterPro" id="IPR010869">
    <property type="entry name" value="DUF1501"/>
</dbReference>
<dbReference type="RefSeq" id="WP_109570753.1">
    <property type="nucleotide sequence ID" value="NZ_CP025958.1"/>
</dbReference>
<protein>
    <submittedName>
        <fullName evidence="1">DUF1501 domain-containing protein</fullName>
    </submittedName>
</protein>
<dbReference type="InterPro" id="IPR017850">
    <property type="entry name" value="Alkaline_phosphatase_core_sf"/>
</dbReference>
<reference evidence="1 2" key="1">
    <citation type="submission" date="2018-01" db="EMBL/GenBank/DDBJ databases">
        <title>G. obscuriglobus.</title>
        <authorList>
            <person name="Franke J."/>
            <person name="Blomberg W."/>
            <person name="Selmecki A."/>
        </authorList>
    </citation>
    <scope>NUCLEOTIDE SEQUENCE [LARGE SCALE GENOMIC DNA]</scope>
    <source>
        <strain evidence="1 2">DSM 5831</strain>
    </source>
</reference>
<keyword evidence="2" id="KW-1185">Reference proteome</keyword>
<dbReference type="Pfam" id="PF07394">
    <property type="entry name" value="DUF1501"/>
    <property type="match status" value="1"/>
</dbReference>
<sequence length="457" mass="49999">MLSIFGKPHARGGFCDGATRRDFLTVGGTLFGGCLALPHLLAAEAKSGVKTSHKAVINVFLPGGPPHLDMWDLKPDAPAEVRGEFKPIQTNVTGIQICELFPKIAKMMDKFTIIRSLVGSSGDHDAYQCMTGRPRTPANLGHWPSFGSWVSKSQGQADPAVPAHVSLAYPCGEKRWGYPGDGGFLGIQHAPFQMVGGRDTGMKSDNLTLKGVTLERLNDRVGLLKGFDDIDRKLDTKGAMDGMDAFNRQALDILTSSRLKDAIDLSKEDPKVLERYGVDDPAFERDGAPRMVRNFCVARRLVEAGARVVTMNFTRWDWHGPDGKNFVQARKDFPLLDTAITALVEDLHDRGLDKDVSVIVWGEFGRTPKINNMASRDHWPQLSCALLAGGGMKTGQVIGSSNRLAERASSRPVTHQEIFATLYKNLGLDPNAVREYDANGRPHFPIDADAQAIRELA</sequence>
<dbReference type="PANTHER" id="PTHR43737">
    <property type="entry name" value="BLL7424 PROTEIN"/>
    <property type="match status" value="1"/>
</dbReference>